<name>A0ABU1K7I9_9FLAO</name>
<dbReference type="Proteomes" id="UP001257659">
    <property type="component" value="Unassembled WGS sequence"/>
</dbReference>
<feature type="transmembrane region" description="Helical" evidence="1">
    <location>
        <begin position="7"/>
        <end position="33"/>
    </location>
</feature>
<reference evidence="2 3" key="1">
    <citation type="submission" date="2023-07" db="EMBL/GenBank/DDBJ databases">
        <title>Genomic Encyclopedia of Type Strains, Phase IV (KMG-IV): sequencing the most valuable type-strain genomes for metagenomic binning, comparative biology and taxonomic classification.</title>
        <authorList>
            <person name="Goeker M."/>
        </authorList>
    </citation>
    <scope>NUCLEOTIDE SEQUENCE [LARGE SCALE GENOMIC DNA]</scope>
    <source>
        <strain evidence="2 3">DSM 102814</strain>
    </source>
</reference>
<accession>A0ABU1K7I9</accession>
<feature type="transmembrane region" description="Helical" evidence="1">
    <location>
        <begin position="88"/>
        <end position="106"/>
    </location>
</feature>
<keyword evidence="1" id="KW-0812">Transmembrane</keyword>
<evidence type="ECO:0000256" key="1">
    <source>
        <dbReference type="SAM" id="Phobius"/>
    </source>
</evidence>
<feature type="transmembrane region" description="Helical" evidence="1">
    <location>
        <begin position="59"/>
        <end position="81"/>
    </location>
</feature>
<comment type="caution">
    <text evidence="2">The sequence shown here is derived from an EMBL/GenBank/DDBJ whole genome shotgun (WGS) entry which is preliminary data.</text>
</comment>
<proteinExistence type="predicted"/>
<organism evidence="2 3">
    <name type="scientific">Mesonia maritima</name>
    <dbReference type="NCBI Taxonomy" id="1793873"/>
    <lineage>
        <taxon>Bacteria</taxon>
        <taxon>Pseudomonadati</taxon>
        <taxon>Bacteroidota</taxon>
        <taxon>Flavobacteriia</taxon>
        <taxon>Flavobacteriales</taxon>
        <taxon>Flavobacteriaceae</taxon>
        <taxon>Mesonia</taxon>
    </lineage>
</organism>
<dbReference type="RefSeq" id="WP_309729122.1">
    <property type="nucleotide sequence ID" value="NZ_JAVDQA010000007.1"/>
</dbReference>
<protein>
    <submittedName>
        <fullName evidence="2">Membrane protein YqgA involved in biofilm formation</fullName>
    </submittedName>
</protein>
<sequence>MKIVVRNILAVLIGLIIGSLVNIGIISVSHYIIPPPNDADVTTFEGLAETIHLFSPKHFIFPFLAHALGTLIGSILTAGIAKSYKIKLALIIGFFFLIGGIANAFMLPAPSWFIVTDLLLAYIPMSFIGAKVMTKKPSIPFFSEEGKDCIS</sequence>
<feature type="transmembrane region" description="Helical" evidence="1">
    <location>
        <begin position="112"/>
        <end position="130"/>
    </location>
</feature>
<dbReference type="EMBL" id="JAVDQA010000007">
    <property type="protein sequence ID" value="MDR6301579.1"/>
    <property type="molecule type" value="Genomic_DNA"/>
</dbReference>
<keyword evidence="3" id="KW-1185">Reference proteome</keyword>
<keyword evidence="1" id="KW-1133">Transmembrane helix</keyword>
<evidence type="ECO:0000313" key="3">
    <source>
        <dbReference type="Proteomes" id="UP001257659"/>
    </source>
</evidence>
<gene>
    <name evidence="2" type="ORF">GGR31_002249</name>
</gene>
<evidence type="ECO:0000313" key="2">
    <source>
        <dbReference type="EMBL" id="MDR6301579.1"/>
    </source>
</evidence>
<keyword evidence="1" id="KW-0472">Membrane</keyword>